<dbReference type="SUPFAM" id="SSF52540">
    <property type="entry name" value="P-loop containing nucleoside triphosphate hydrolases"/>
    <property type="match status" value="1"/>
</dbReference>
<comment type="caution">
    <text evidence="6">The sequence shown here is derived from an EMBL/GenBank/DDBJ whole genome shotgun (WGS) entry which is preliminary data.</text>
</comment>
<name>A0A2W4QEQ3_9GAMM</name>
<dbReference type="InterPro" id="IPR021147">
    <property type="entry name" value="DUF697"/>
</dbReference>
<evidence type="ECO:0000256" key="1">
    <source>
        <dbReference type="ARBA" id="ARBA00004141"/>
    </source>
</evidence>
<dbReference type="InterPro" id="IPR006073">
    <property type="entry name" value="GTP-bd"/>
</dbReference>
<dbReference type="Gene3D" id="3.40.50.300">
    <property type="entry name" value="P-loop containing nucleotide triphosphate hydrolases"/>
    <property type="match status" value="1"/>
</dbReference>
<keyword evidence="2" id="KW-0812">Transmembrane</keyword>
<sequence>MTNPEDIAGLTKKLLEEAIRERGQVNVLIAGRTGVGKSTLINEIFQGKLAETGQGRPVTQTTRKITKEGIPLAIWDTRGLEMDAFKQTITELERLVISLSHETDHNQHIHVAWLCIHEDGRRVEDAEIELHKTLSKHMPVIGVITKSRADQGFRAEVQRLLPETRNVVRVRAITETLDEGYILPSMGLIELVELTAEVIPDSFRRAFAAAQKASVQQKKNVARRVVVGAATAAAAAGASPIPFSDAVILAPIQISMFASISATFGLELSTAFLSTLTAAATGATGATFVGRTIVSNIFKFFPGVGTLAGGVISASTAATITTTLGELYIATLVALFANSGGEPPSSEEVVREFKERLSNAMRHTAFSTSNSN</sequence>
<dbReference type="AlphaFoldDB" id="A0A2W4QEQ3"/>
<keyword evidence="4" id="KW-0472">Membrane</keyword>
<gene>
    <name evidence="6" type="ORF">DM484_30420</name>
</gene>
<keyword evidence="3" id="KW-1133">Transmembrane helix</keyword>
<dbReference type="GO" id="GO:0016020">
    <property type="term" value="C:membrane"/>
    <property type="evidence" value="ECO:0007669"/>
    <property type="project" value="UniProtKB-SubCell"/>
</dbReference>
<dbReference type="InterPro" id="IPR027417">
    <property type="entry name" value="P-loop_NTPase"/>
</dbReference>
<dbReference type="CDD" id="cd00882">
    <property type="entry name" value="Ras_like_GTPase"/>
    <property type="match status" value="1"/>
</dbReference>
<feature type="domain" description="G" evidence="5">
    <location>
        <begin position="27"/>
        <end position="146"/>
    </location>
</feature>
<dbReference type="Pfam" id="PF05128">
    <property type="entry name" value="DUF697"/>
    <property type="match status" value="1"/>
</dbReference>
<dbReference type="Proteomes" id="UP000249396">
    <property type="component" value="Unassembled WGS sequence"/>
</dbReference>
<comment type="subcellular location">
    <subcellularLocation>
        <location evidence="1">Membrane</location>
        <topology evidence="1">Multi-pass membrane protein</topology>
    </subcellularLocation>
</comment>
<evidence type="ECO:0000256" key="4">
    <source>
        <dbReference type="ARBA" id="ARBA00023136"/>
    </source>
</evidence>
<dbReference type="GO" id="GO:0005525">
    <property type="term" value="F:GTP binding"/>
    <property type="evidence" value="ECO:0007669"/>
    <property type="project" value="InterPro"/>
</dbReference>
<protein>
    <submittedName>
        <fullName evidence="6">GTP-binding protein</fullName>
    </submittedName>
</protein>
<evidence type="ECO:0000313" key="6">
    <source>
        <dbReference type="EMBL" id="PZN69069.1"/>
    </source>
</evidence>
<evidence type="ECO:0000256" key="3">
    <source>
        <dbReference type="ARBA" id="ARBA00022989"/>
    </source>
</evidence>
<organism evidence="6 7">
    <name type="scientific">Candidatus Methylumidiphilus alinenensis</name>
    <dbReference type="NCBI Taxonomy" id="2202197"/>
    <lineage>
        <taxon>Bacteria</taxon>
        <taxon>Pseudomonadati</taxon>
        <taxon>Pseudomonadota</taxon>
        <taxon>Gammaproteobacteria</taxon>
        <taxon>Methylococcales</taxon>
        <taxon>Candidatus Methylumidiphilus</taxon>
    </lineage>
</organism>
<evidence type="ECO:0000259" key="5">
    <source>
        <dbReference type="Pfam" id="PF01926"/>
    </source>
</evidence>
<reference evidence="6 7" key="1">
    <citation type="journal article" date="2018" name="Aquat. Microb. Ecol.">
        <title>Gammaproteobacterial methanotrophs dominate.</title>
        <authorList>
            <person name="Rissanen A.J."/>
            <person name="Saarenheimo J."/>
            <person name="Tiirola M."/>
            <person name="Peura S."/>
            <person name="Aalto S.L."/>
            <person name="Karvinen A."/>
            <person name="Nykanen H."/>
        </authorList>
    </citation>
    <scope>NUCLEOTIDE SEQUENCE [LARGE SCALE GENOMIC DNA]</scope>
    <source>
        <strain evidence="6">AMbin10</strain>
    </source>
</reference>
<evidence type="ECO:0000313" key="7">
    <source>
        <dbReference type="Proteomes" id="UP000249396"/>
    </source>
</evidence>
<dbReference type="EMBL" id="QJPH01000589">
    <property type="protein sequence ID" value="PZN69069.1"/>
    <property type="molecule type" value="Genomic_DNA"/>
</dbReference>
<evidence type="ECO:0000256" key="2">
    <source>
        <dbReference type="ARBA" id="ARBA00022692"/>
    </source>
</evidence>
<proteinExistence type="predicted"/>
<dbReference type="Pfam" id="PF01926">
    <property type="entry name" value="MMR_HSR1"/>
    <property type="match status" value="1"/>
</dbReference>
<accession>A0A2W4QEQ3</accession>